<dbReference type="GO" id="GO:0016491">
    <property type="term" value="F:oxidoreductase activity"/>
    <property type="evidence" value="ECO:0007669"/>
    <property type="project" value="InterPro"/>
</dbReference>
<evidence type="ECO:0008006" key="3">
    <source>
        <dbReference type="Google" id="ProtNLM"/>
    </source>
</evidence>
<protein>
    <recommendedName>
        <fullName evidence="3">Ferritin-like domain-containing protein</fullName>
    </recommendedName>
</protein>
<gene>
    <name evidence="1" type="ORF">F4559_003287</name>
</gene>
<dbReference type="Gene3D" id="1.10.620.20">
    <property type="entry name" value="Ribonucleotide Reductase, subunit A"/>
    <property type="match status" value="1"/>
</dbReference>
<proteinExistence type="predicted"/>
<dbReference type="AlphaFoldDB" id="A0A7W7WWT5"/>
<dbReference type="Proteomes" id="UP000542674">
    <property type="component" value="Unassembled WGS sequence"/>
</dbReference>
<dbReference type="SUPFAM" id="SSF47240">
    <property type="entry name" value="Ferritin-like"/>
    <property type="match status" value="1"/>
</dbReference>
<evidence type="ECO:0000313" key="1">
    <source>
        <dbReference type="EMBL" id="MBB4965928.1"/>
    </source>
</evidence>
<dbReference type="InterPro" id="IPR009078">
    <property type="entry name" value="Ferritin-like_SF"/>
</dbReference>
<keyword evidence="2" id="KW-1185">Reference proteome</keyword>
<dbReference type="CDD" id="cd00657">
    <property type="entry name" value="Ferritin_like"/>
    <property type="match status" value="1"/>
</dbReference>
<evidence type="ECO:0000313" key="2">
    <source>
        <dbReference type="Proteomes" id="UP000542674"/>
    </source>
</evidence>
<name>A0A7W7WWT5_9PSEU</name>
<sequence>MSVFAEWVRDFEDAADRRRDTGDPDFARRAVMAPEVVASVRRFQVGESGDGANLIAKAGDAGDDDYARAVRMFVAEERDHARMLALLLGAAGRDTIAGHWSDAVFVRLRRVLGLRMELMVLLIAEVVALGYYRALRDGADDPLVAEVAGRILDDERRHVPFHCLRLRGDLPRTVRGPWRVLLLGALAVVCLDHGPALRRLGVTRRAFAAEVIGHFDAAVAAVHDPAHDLLPVSA</sequence>
<dbReference type="EMBL" id="JACHJS010000001">
    <property type="protein sequence ID" value="MBB4965928.1"/>
    <property type="molecule type" value="Genomic_DNA"/>
</dbReference>
<reference evidence="1 2" key="1">
    <citation type="submission" date="2020-08" db="EMBL/GenBank/DDBJ databases">
        <title>Sequencing the genomes of 1000 actinobacteria strains.</title>
        <authorList>
            <person name="Klenk H.-P."/>
        </authorList>
    </citation>
    <scope>NUCLEOTIDE SEQUENCE [LARGE SCALE GENOMIC DNA]</scope>
    <source>
        <strain evidence="1 2">DSM 45084</strain>
    </source>
</reference>
<dbReference type="InterPro" id="IPR012348">
    <property type="entry name" value="RNR-like"/>
</dbReference>
<accession>A0A7W7WWT5</accession>
<comment type="caution">
    <text evidence="1">The sequence shown here is derived from an EMBL/GenBank/DDBJ whole genome shotgun (WGS) entry which is preliminary data.</text>
</comment>
<organism evidence="1 2">
    <name type="scientific">Saccharothrix violaceirubra</name>
    <dbReference type="NCBI Taxonomy" id="413306"/>
    <lineage>
        <taxon>Bacteria</taxon>
        <taxon>Bacillati</taxon>
        <taxon>Actinomycetota</taxon>
        <taxon>Actinomycetes</taxon>
        <taxon>Pseudonocardiales</taxon>
        <taxon>Pseudonocardiaceae</taxon>
        <taxon>Saccharothrix</taxon>
    </lineage>
</organism>